<dbReference type="PROSITE" id="PS51257">
    <property type="entry name" value="PROKAR_LIPOPROTEIN"/>
    <property type="match status" value="1"/>
</dbReference>
<evidence type="ECO:0000256" key="2">
    <source>
        <dbReference type="ARBA" id="ARBA00005992"/>
    </source>
</evidence>
<evidence type="ECO:0000256" key="6">
    <source>
        <dbReference type="ARBA" id="ARBA00023316"/>
    </source>
</evidence>
<feature type="chain" id="PRO_5021730188" evidence="8">
    <location>
        <begin position="24"/>
        <end position="530"/>
    </location>
</feature>
<dbReference type="InterPro" id="IPR036366">
    <property type="entry name" value="PGBDSf"/>
</dbReference>
<dbReference type="Pfam" id="PF03734">
    <property type="entry name" value="YkuD"/>
    <property type="match status" value="1"/>
</dbReference>
<evidence type="ECO:0000256" key="8">
    <source>
        <dbReference type="SAM" id="SignalP"/>
    </source>
</evidence>
<dbReference type="Gene3D" id="2.40.440.10">
    <property type="entry name" value="L,D-transpeptidase catalytic domain-like"/>
    <property type="match status" value="1"/>
</dbReference>
<evidence type="ECO:0000256" key="5">
    <source>
        <dbReference type="ARBA" id="ARBA00022984"/>
    </source>
</evidence>
<dbReference type="SUPFAM" id="SSF141523">
    <property type="entry name" value="L,D-transpeptidase catalytic domain-like"/>
    <property type="match status" value="1"/>
</dbReference>
<dbReference type="OrthoDB" id="9778545at2"/>
<organism evidence="10 11">
    <name type="scientific">Flavobacterium restrictum</name>
    <dbReference type="NCBI Taxonomy" id="2594428"/>
    <lineage>
        <taxon>Bacteria</taxon>
        <taxon>Pseudomonadati</taxon>
        <taxon>Bacteroidota</taxon>
        <taxon>Flavobacteriia</taxon>
        <taxon>Flavobacteriales</taxon>
        <taxon>Flavobacteriaceae</taxon>
        <taxon>Flavobacterium</taxon>
    </lineage>
</organism>
<dbReference type="PROSITE" id="PS52029">
    <property type="entry name" value="LD_TPASE"/>
    <property type="match status" value="1"/>
</dbReference>
<comment type="similarity">
    <text evidence="2">Belongs to the YkuD family.</text>
</comment>
<comment type="caution">
    <text evidence="10">The sequence shown here is derived from an EMBL/GenBank/DDBJ whole genome shotgun (WGS) entry which is preliminary data.</text>
</comment>
<evidence type="ECO:0000256" key="3">
    <source>
        <dbReference type="ARBA" id="ARBA00022679"/>
    </source>
</evidence>
<name>A0A553DV74_9FLAO</name>
<dbReference type="GO" id="GO:0009252">
    <property type="term" value="P:peptidoglycan biosynthetic process"/>
    <property type="evidence" value="ECO:0007669"/>
    <property type="project" value="UniProtKB-UniPathway"/>
</dbReference>
<evidence type="ECO:0000313" key="10">
    <source>
        <dbReference type="EMBL" id="TRX36637.1"/>
    </source>
</evidence>
<evidence type="ECO:0000259" key="9">
    <source>
        <dbReference type="PROSITE" id="PS52029"/>
    </source>
</evidence>
<dbReference type="EMBL" id="VJZT01000015">
    <property type="protein sequence ID" value="TRX36637.1"/>
    <property type="molecule type" value="Genomic_DNA"/>
</dbReference>
<dbReference type="InterPro" id="IPR005490">
    <property type="entry name" value="LD_TPept_cat_dom"/>
</dbReference>
<dbReference type="AlphaFoldDB" id="A0A553DV74"/>
<protein>
    <submittedName>
        <fullName evidence="10">L,D-transpeptidase family protein</fullName>
    </submittedName>
</protein>
<dbReference type="InterPro" id="IPR038063">
    <property type="entry name" value="Transpep_catalytic_dom"/>
</dbReference>
<dbReference type="InterPro" id="IPR045380">
    <property type="entry name" value="LD_TPept_scaffold_dom"/>
</dbReference>
<keyword evidence="8" id="KW-0732">Signal</keyword>
<keyword evidence="4 7" id="KW-0133">Cell shape</keyword>
<dbReference type="GO" id="GO:0016740">
    <property type="term" value="F:transferase activity"/>
    <property type="evidence" value="ECO:0007669"/>
    <property type="project" value="UniProtKB-KW"/>
</dbReference>
<accession>A0A553DV74</accession>
<keyword evidence="11" id="KW-1185">Reference proteome</keyword>
<keyword evidence="5 7" id="KW-0573">Peptidoglycan synthesis</keyword>
<dbReference type="GO" id="GO:0008360">
    <property type="term" value="P:regulation of cell shape"/>
    <property type="evidence" value="ECO:0007669"/>
    <property type="project" value="UniProtKB-UniRule"/>
</dbReference>
<dbReference type="UniPathway" id="UPA00219"/>
<feature type="active site" description="Nucleophile" evidence="7">
    <location>
        <position position="449"/>
    </location>
</feature>
<evidence type="ECO:0000256" key="7">
    <source>
        <dbReference type="PROSITE-ProRule" id="PRU01373"/>
    </source>
</evidence>
<dbReference type="Gene3D" id="1.10.101.10">
    <property type="entry name" value="PGBD-like superfamily/PGBD"/>
    <property type="match status" value="1"/>
</dbReference>
<dbReference type="SUPFAM" id="SSF47090">
    <property type="entry name" value="PGBD-like"/>
    <property type="match status" value="1"/>
</dbReference>
<dbReference type="RefSeq" id="WP_144257190.1">
    <property type="nucleotide sequence ID" value="NZ_VJZT01000015.1"/>
</dbReference>
<reference evidence="10 11" key="1">
    <citation type="submission" date="2019-07" db="EMBL/GenBank/DDBJ databases">
        <title>Novel species of Flavobacterium.</title>
        <authorList>
            <person name="Liu Q."/>
            <person name="Xin Y.-H."/>
        </authorList>
    </citation>
    <scope>NUCLEOTIDE SEQUENCE [LARGE SCALE GENOMIC DNA]</scope>
    <source>
        <strain evidence="10 11">LB1R34</strain>
    </source>
</reference>
<comment type="pathway">
    <text evidence="1 7">Cell wall biogenesis; peptidoglycan biosynthesis.</text>
</comment>
<evidence type="ECO:0000256" key="4">
    <source>
        <dbReference type="ARBA" id="ARBA00022960"/>
    </source>
</evidence>
<dbReference type="PANTHER" id="PTHR41533">
    <property type="entry name" value="L,D-TRANSPEPTIDASE HI_1667-RELATED"/>
    <property type="match status" value="1"/>
</dbReference>
<feature type="domain" description="L,D-TPase catalytic" evidence="9">
    <location>
        <begin position="320"/>
        <end position="477"/>
    </location>
</feature>
<evidence type="ECO:0000256" key="1">
    <source>
        <dbReference type="ARBA" id="ARBA00004752"/>
    </source>
</evidence>
<feature type="signal peptide" evidence="8">
    <location>
        <begin position="1"/>
        <end position="23"/>
    </location>
</feature>
<dbReference type="InterPro" id="IPR052905">
    <property type="entry name" value="LD-transpeptidase_YkuD-like"/>
</dbReference>
<dbReference type="Proteomes" id="UP000316371">
    <property type="component" value="Unassembled WGS sequence"/>
</dbReference>
<dbReference type="PANTHER" id="PTHR41533:SF2">
    <property type="entry name" value="BLR7131 PROTEIN"/>
    <property type="match status" value="1"/>
</dbReference>
<keyword evidence="3" id="KW-0808">Transferase</keyword>
<proteinExistence type="inferred from homology"/>
<feature type="active site" description="Proton donor/acceptor" evidence="7">
    <location>
        <position position="430"/>
    </location>
</feature>
<sequence length="530" mass="60389">MKNYILLLLILLGLPLATSSCNSKDKTAPVEAKIAVVAPQATPKITIDSLALQQFYAQYPKLAVYQKEATKLYQKQHFDAIWMDEKGIIEFGNTLYSKSKDLDKEGVLVSFPYEQELDAIFLETQDNNLSTTDTELMITNLYLFYAAKVYKGIDEATTKGIGWLLPRKAISYASVLDSIMTQPKAVEKNEKVVLKQYYKLRAVLAKYRAIEQQGGWKTIELAPYFRTYKRGDSAQAIAQIRSRLFATNDLPTDSKSTVYDAVLEQAVQKYQVRNGNKPEAVITPKLIKNLNIPVAARIKQIMVNMERCRWISPSVLDAPAYIMINIPSYQLYFVKNNQTVLRSNVVVGTAMTKTVIFSGKMSYIVFSPYWNVPTSIINKEVKPGMAKNKNYLDSHHMEWNNGQVRQKPGKNNSLGLVKFMFPNSHSIYLHDTPSKSLFDRENRAFSHGCIRVEKPKELAFEILKNDKKWPQAKILAAMNAGKETTASLQNKIPVYIGYFTTWVDENDGIHFYDDVYNRDERLAKLLFLPN</sequence>
<dbReference type="GO" id="GO:0071555">
    <property type="term" value="P:cell wall organization"/>
    <property type="evidence" value="ECO:0007669"/>
    <property type="project" value="UniProtKB-UniRule"/>
</dbReference>
<dbReference type="CDD" id="cd16913">
    <property type="entry name" value="YkuD_like"/>
    <property type="match status" value="1"/>
</dbReference>
<keyword evidence="6 7" id="KW-0961">Cell wall biogenesis/degradation</keyword>
<dbReference type="GO" id="GO:0004180">
    <property type="term" value="F:carboxypeptidase activity"/>
    <property type="evidence" value="ECO:0007669"/>
    <property type="project" value="UniProtKB-ARBA"/>
</dbReference>
<dbReference type="Pfam" id="PF20142">
    <property type="entry name" value="Scaffold"/>
    <property type="match status" value="1"/>
</dbReference>
<evidence type="ECO:0000313" key="11">
    <source>
        <dbReference type="Proteomes" id="UP000316371"/>
    </source>
</evidence>
<dbReference type="InterPro" id="IPR036365">
    <property type="entry name" value="PGBD-like_sf"/>
</dbReference>
<gene>
    <name evidence="10" type="ORF">FNW21_13000</name>
</gene>